<proteinExistence type="predicted"/>
<protein>
    <submittedName>
        <fullName evidence="3">Uncharacterized protein</fullName>
    </submittedName>
</protein>
<keyword evidence="4" id="KW-1185">Reference proteome</keyword>
<dbReference type="EMBL" id="PGGS01000384">
    <property type="protein sequence ID" value="PNH04487.1"/>
    <property type="molecule type" value="Genomic_DNA"/>
</dbReference>
<reference evidence="3 4" key="1">
    <citation type="journal article" date="2017" name="Mol. Biol. Evol.">
        <title>The 4-celled Tetrabaena socialis nuclear genome reveals the essential components for genetic control of cell number at the origin of multicellularity in the volvocine lineage.</title>
        <authorList>
            <person name="Featherston J."/>
            <person name="Arakaki Y."/>
            <person name="Hanschen E.R."/>
            <person name="Ferris P.J."/>
            <person name="Michod R.E."/>
            <person name="Olson B.J.S.C."/>
            <person name="Nozaki H."/>
            <person name="Durand P.M."/>
        </authorList>
    </citation>
    <scope>NUCLEOTIDE SEQUENCE [LARGE SCALE GENOMIC DNA]</scope>
    <source>
        <strain evidence="3 4">NIES-571</strain>
    </source>
</reference>
<organism evidence="3 4">
    <name type="scientific">Tetrabaena socialis</name>
    <dbReference type="NCBI Taxonomy" id="47790"/>
    <lineage>
        <taxon>Eukaryota</taxon>
        <taxon>Viridiplantae</taxon>
        <taxon>Chlorophyta</taxon>
        <taxon>core chlorophytes</taxon>
        <taxon>Chlorophyceae</taxon>
        <taxon>CS clade</taxon>
        <taxon>Chlamydomonadales</taxon>
        <taxon>Tetrabaenaceae</taxon>
        <taxon>Tetrabaena</taxon>
    </lineage>
</organism>
<keyword evidence="2" id="KW-1133">Transmembrane helix</keyword>
<accession>A0A2J7ZW38</accession>
<evidence type="ECO:0000256" key="1">
    <source>
        <dbReference type="SAM" id="MobiDB-lite"/>
    </source>
</evidence>
<evidence type="ECO:0000256" key="2">
    <source>
        <dbReference type="SAM" id="Phobius"/>
    </source>
</evidence>
<evidence type="ECO:0000313" key="3">
    <source>
        <dbReference type="EMBL" id="PNH04487.1"/>
    </source>
</evidence>
<feature type="transmembrane region" description="Helical" evidence="2">
    <location>
        <begin position="88"/>
        <end position="109"/>
    </location>
</feature>
<dbReference type="Proteomes" id="UP000236333">
    <property type="component" value="Unassembled WGS sequence"/>
</dbReference>
<comment type="caution">
    <text evidence="3">The sequence shown here is derived from an EMBL/GenBank/DDBJ whole genome shotgun (WGS) entry which is preliminary data.</text>
</comment>
<sequence>MVQCNLVYIRGKPLKRRAAAAVAKGERNKSSAAAHLGAYMHPRGDRACGCCGAAASAASRGRAASTSESVHLRAGARRLMKRVEVGQLPAVQLLMVLLMVLLLLAPVQWRPSVAAATSREARCEGLRPGRRRWLAAQKAACQAWLGLAGVGGPPRGTHLYDNRASDSATVTSSLPESPGSSG</sequence>
<feature type="region of interest" description="Disordered" evidence="1">
    <location>
        <begin position="163"/>
        <end position="182"/>
    </location>
</feature>
<feature type="compositionally biased region" description="Polar residues" evidence="1">
    <location>
        <begin position="165"/>
        <end position="182"/>
    </location>
</feature>
<gene>
    <name evidence="3" type="ORF">TSOC_009316</name>
</gene>
<keyword evidence="2" id="KW-0472">Membrane</keyword>
<name>A0A2J7ZW38_9CHLO</name>
<evidence type="ECO:0000313" key="4">
    <source>
        <dbReference type="Proteomes" id="UP000236333"/>
    </source>
</evidence>
<dbReference type="AlphaFoldDB" id="A0A2J7ZW38"/>
<keyword evidence="2" id="KW-0812">Transmembrane</keyword>